<protein>
    <submittedName>
        <fullName evidence="1">Uncharacterized protein</fullName>
    </submittedName>
</protein>
<sequence>MSAHYTTDATSLSSASILECLLPPNDNADVMNTPSMLRPQEAEYGSREELLSEAQKWALGQGYAVTIKRSVTGKYA</sequence>
<dbReference type="AlphaFoldDB" id="A0A024FWZ5"/>
<evidence type="ECO:0000313" key="2">
    <source>
        <dbReference type="Proteomes" id="UP000053237"/>
    </source>
</evidence>
<dbReference type="InParanoid" id="A0A024FWZ5"/>
<proteinExistence type="predicted"/>
<gene>
    <name evidence="1" type="ORF">BN9_132460</name>
</gene>
<reference evidence="1 2" key="1">
    <citation type="submission" date="2012-05" db="EMBL/GenBank/DDBJ databases">
        <title>Recombination and specialization in a pathogen metapopulation.</title>
        <authorList>
            <person name="Gardiner A."/>
            <person name="Kemen E."/>
            <person name="Schultz-Larsen T."/>
            <person name="MacLean D."/>
            <person name="Van Oosterhout C."/>
            <person name="Jones J.D.G."/>
        </authorList>
    </citation>
    <scope>NUCLEOTIDE SEQUENCE [LARGE SCALE GENOMIC DNA]</scope>
    <source>
        <strain evidence="1 2">Ac Nc2</strain>
    </source>
</reference>
<comment type="caution">
    <text evidence="1">The sequence shown here is derived from an EMBL/GenBank/DDBJ whole genome shotgun (WGS) entry which is preliminary data.</text>
</comment>
<accession>A0A024FWZ5</accession>
<keyword evidence="2" id="KW-1185">Reference proteome</keyword>
<dbReference type="OrthoDB" id="4359445at2759"/>
<name>A0A024FWZ5_9STRA</name>
<organism evidence="1 2">
    <name type="scientific">Albugo candida</name>
    <dbReference type="NCBI Taxonomy" id="65357"/>
    <lineage>
        <taxon>Eukaryota</taxon>
        <taxon>Sar</taxon>
        <taxon>Stramenopiles</taxon>
        <taxon>Oomycota</taxon>
        <taxon>Peronosporomycetes</taxon>
        <taxon>Albuginales</taxon>
        <taxon>Albuginaceae</taxon>
        <taxon>Albugo</taxon>
    </lineage>
</organism>
<dbReference type="EMBL" id="CAIX01001426">
    <property type="protein sequence ID" value="CCI11640.1"/>
    <property type="molecule type" value="Genomic_DNA"/>
</dbReference>
<dbReference type="Proteomes" id="UP000053237">
    <property type="component" value="Unassembled WGS sequence"/>
</dbReference>
<evidence type="ECO:0000313" key="1">
    <source>
        <dbReference type="EMBL" id="CCI11640.1"/>
    </source>
</evidence>